<dbReference type="AlphaFoldDB" id="A0ABD5VJU2"/>
<dbReference type="RefSeq" id="WP_336350918.1">
    <property type="nucleotide sequence ID" value="NZ_JAZAQL010000002.1"/>
</dbReference>
<name>A0ABD5VJU2_9EURY</name>
<keyword evidence="1" id="KW-0472">Membrane</keyword>
<organism evidence="2 3">
    <name type="scientific">Halorubellus litoreus</name>
    <dbReference type="NCBI Taxonomy" id="755308"/>
    <lineage>
        <taxon>Archaea</taxon>
        <taxon>Methanobacteriati</taxon>
        <taxon>Methanobacteriota</taxon>
        <taxon>Stenosarchaea group</taxon>
        <taxon>Halobacteria</taxon>
        <taxon>Halobacteriales</taxon>
        <taxon>Halorubellaceae</taxon>
        <taxon>Halorubellus</taxon>
    </lineage>
</organism>
<keyword evidence="1" id="KW-0812">Transmembrane</keyword>
<evidence type="ECO:0000256" key="1">
    <source>
        <dbReference type="SAM" id="Phobius"/>
    </source>
</evidence>
<feature type="transmembrane region" description="Helical" evidence="1">
    <location>
        <begin position="65"/>
        <end position="86"/>
    </location>
</feature>
<comment type="caution">
    <text evidence="2">The sequence shown here is derived from an EMBL/GenBank/DDBJ whole genome shotgun (WGS) entry which is preliminary data.</text>
</comment>
<evidence type="ECO:0000313" key="3">
    <source>
        <dbReference type="Proteomes" id="UP001596395"/>
    </source>
</evidence>
<dbReference type="EMBL" id="JBHSXN010000002">
    <property type="protein sequence ID" value="MFC6953973.1"/>
    <property type="molecule type" value="Genomic_DNA"/>
</dbReference>
<feature type="transmembrane region" description="Helical" evidence="1">
    <location>
        <begin position="32"/>
        <end position="53"/>
    </location>
</feature>
<protein>
    <submittedName>
        <fullName evidence="2">Uncharacterized protein</fullName>
    </submittedName>
</protein>
<evidence type="ECO:0000313" key="2">
    <source>
        <dbReference type="EMBL" id="MFC6953973.1"/>
    </source>
</evidence>
<keyword evidence="3" id="KW-1185">Reference proteome</keyword>
<proteinExistence type="predicted"/>
<keyword evidence="1" id="KW-1133">Transmembrane helix</keyword>
<dbReference type="Proteomes" id="UP001596395">
    <property type="component" value="Unassembled WGS sequence"/>
</dbReference>
<gene>
    <name evidence="2" type="ORF">ACFQGB_13965</name>
</gene>
<reference evidence="2 3" key="1">
    <citation type="journal article" date="2019" name="Int. J. Syst. Evol. Microbiol.">
        <title>The Global Catalogue of Microorganisms (GCM) 10K type strain sequencing project: providing services to taxonomists for standard genome sequencing and annotation.</title>
        <authorList>
            <consortium name="The Broad Institute Genomics Platform"/>
            <consortium name="The Broad Institute Genome Sequencing Center for Infectious Disease"/>
            <person name="Wu L."/>
            <person name="Ma J."/>
        </authorList>
    </citation>
    <scope>NUCLEOTIDE SEQUENCE [LARGE SCALE GENOMIC DNA]</scope>
    <source>
        <strain evidence="2 3">GX26</strain>
    </source>
</reference>
<accession>A0ABD5VJU2</accession>
<sequence>MDRALLHRVSLVVSGCVLGAQGAATLLTGDATAVPALTLVGALGMISGAVAEASGSDDERVPGPFETALVVAGAALIVVAGAVTVLG</sequence>